<evidence type="ECO:0000256" key="1">
    <source>
        <dbReference type="ARBA" id="ARBA00005254"/>
    </source>
</evidence>
<dbReference type="InterPro" id="IPR045004">
    <property type="entry name" value="ECH_dom"/>
</dbReference>
<dbReference type="Pfam" id="PF16113">
    <property type="entry name" value="ECH_2"/>
    <property type="match status" value="1"/>
</dbReference>
<dbReference type="Gene3D" id="3.90.226.10">
    <property type="entry name" value="2-enoyl-CoA Hydratase, Chain A, domain 1"/>
    <property type="match status" value="1"/>
</dbReference>
<dbReference type="InterPro" id="IPR014748">
    <property type="entry name" value="Enoyl-CoA_hydra_C"/>
</dbReference>
<evidence type="ECO:0000259" key="2">
    <source>
        <dbReference type="Pfam" id="PF16113"/>
    </source>
</evidence>
<dbReference type="RefSeq" id="WP_381432192.1">
    <property type="nucleotide sequence ID" value="NZ_JBHSNO010000005.1"/>
</dbReference>
<accession>A0ABW0TJX2</accession>
<reference evidence="4" key="1">
    <citation type="journal article" date="2019" name="Int. J. Syst. Evol. Microbiol.">
        <title>The Global Catalogue of Microorganisms (GCM) 10K type strain sequencing project: providing services to taxonomists for standard genome sequencing and annotation.</title>
        <authorList>
            <consortium name="The Broad Institute Genomics Platform"/>
            <consortium name="The Broad Institute Genome Sequencing Center for Infectious Disease"/>
            <person name="Wu L."/>
            <person name="Ma J."/>
        </authorList>
    </citation>
    <scope>NUCLEOTIDE SEQUENCE [LARGE SCALE GENOMIC DNA]</scope>
    <source>
        <strain evidence="4">CGMCC 4.1434</strain>
    </source>
</reference>
<dbReference type="CDD" id="cd06558">
    <property type="entry name" value="crotonase-like"/>
    <property type="match status" value="1"/>
</dbReference>
<dbReference type="InterPro" id="IPR001753">
    <property type="entry name" value="Enoyl-CoA_hydra/iso"/>
</dbReference>
<dbReference type="PANTHER" id="PTHR43802:SF1">
    <property type="entry name" value="IP11341P-RELATED"/>
    <property type="match status" value="1"/>
</dbReference>
<dbReference type="PANTHER" id="PTHR43802">
    <property type="entry name" value="ENOYL-COA HYDRATASE"/>
    <property type="match status" value="1"/>
</dbReference>
<dbReference type="Gene3D" id="1.10.12.10">
    <property type="entry name" value="Lyase 2-enoyl-coa Hydratase, Chain A, domain 2"/>
    <property type="match status" value="1"/>
</dbReference>
<comment type="similarity">
    <text evidence="1">Belongs to the enoyl-CoA hydratase/isomerase family.</text>
</comment>
<proteinExistence type="inferred from homology"/>
<dbReference type="SUPFAM" id="SSF52096">
    <property type="entry name" value="ClpP/crotonase"/>
    <property type="match status" value="1"/>
</dbReference>
<dbReference type="InterPro" id="IPR029045">
    <property type="entry name" value="ClpP/crotonase-like_dom_sf"/>
</dbReference>
<dbReference type="Pfam" id="PF00378">
    <property type="entry name" value="ECH_1"/>
    <property type="match status" value="1"/>
</dbReference>
<name>A0ABW0TJX2_9BACL</name>
<evidence type="ECO:0000313" key="4">
    <source>
        <dbReference type="Proteomes" id="UP001596109"/>
    </source>
</evidence>
<evidence type="ECO:0000313" key="3">
    <source>
        <dbReference type="EMBL" id="MFC5588688.1"/>
    </source>
</evidence>
<dbReference type="Proteomes" id="UP001596109">
    <property type="component" value="Unassembled WGS sequence"/>
</dbReference>
<protein>
    <submittedName>
        <fullName evidence="3">Enoyl-CoA hydratase/isomerase family protein</fullName>
    </submittedName>
</protein>
<feature type="domain" description="Enoyl-CoA hydratase/isomerase" evidence="2">
    <location>
        <begin position="17"/>
        <end position="69"/>
    </location>
</feature>
<keyword evidence="4" id="KW-1185">Reference proteome</keyword>
<gene>
    <name evidence="3" type="ORF">ACFPRA_07310</name>
</gene>
<comment type="caution">
    <text evidence="3">The sequence shown here is derived from an EMBL/GenBank/DDBJ whole genome shotgun (WGS) entry which is preliminary data.</text>
</comment>
<sequence>MTTKTYLNYEKIGHIVQITLNRPEKLNALNKNMVEALYNAWNEFELDDDARVAVIAGEGRAFSAGVDITDPTPVVRSVPGIGREVTKPIIAAVNGHCVGVGLVIAFMSDIRIAEENAIFMYPEAKLGITGGMGSLLSKYIPLGIALEMLMVGDGIPAQRAYEVGLANRVVPVGKGLEAAMEMAEKIANNAPMAVQALKKLARDTSIMEATGVGTKITSAIAVSADAQEGFNAFKEKRSPVFTGK</sequence>
<organism evidence="3 4">
    <name type="scientific">Sporosarcina soli</name>
    <dbReference type="NCBI Taxonomy" id="334736"/>
    <lineage>
        <taxon>Bacteria</taxon>
        <taxon>Bacillati</taxon>
        <taxon>Bacillota</taxon>
        <taxon>Bacilli</taxon>
        <taxon>Bacillales</taxon>
        <taxon>Caryophanaceae</taxon>
        <taxon>Sporosarcina</taxon>
    </lineage>
</organism>
<dbReference type="EMBL" id="JBHSNO010000005">
    <property type="protein sequence ID" value="MFC5588688.1"/>
    <property type="molecule type" value="Genomic_DNA"/>
</dbReference>